<reference evidence="2 3" key="1">
    <citation type="submission" date="2016-10" db="EMBL/GenBank/DDBJ databases">
        <authorList>
            <person name="de Groot N.N."/>
        </authorList>
    </citation>
    <scope>NUCLEOTIDE SEQUENCE [LARGE SCALE GENOMIC DNA]</scope>
    <source>
        <strain evidence="2 3">CGMCC 1.11156</strain>
    </source>
</reference>
<dbReference type="RefSeq" id="WP_218031352.1">
    <property type="nucleotide sequence ID" value="NZ_BKAF01000033.1"/>
</dbReference>
<gene>
    <name evidence="2" type="ORF">SAMN05216561_107228</name>
</gene>
<feature type="domain" description="Beta-lactamase-related" evidence="1">
    <location>
        <begin position="20"/>
        <end position="247"/>
    </location>
</feature>
<dbReference type="PANTHER" id="PTHR43283:SF15">
    <property type="entry name" value="CONSERVED PROTEIN"/>
    <property type="match status" value="1"/>
</dbReference>
<accession>A0A1I3HKX6</accession>
<evidence type="ECO:0000313" key="3">
    <source>
        <dbReference type="Proteomes" id="UP000198649"/>
    </source>
</evidence>
<organism evidence="2 3">
    <name type="scientific">Nocardioides psychrotolerans</name>
    <dbReference type="NCBI Taxonomy" id="1005945"/>
    <lineage>
        <taxon>Bacteria</taxon>
        <taxon>Bacillati</taxon>
        <taxon>Actinomycetota</taxon>
        <taxon>Actinomycetes</taxon>
        <taxon>Propionibacteriales</taxon>
        <taxon>Nocardioidaceae</taxon>
        <taxon>Nocardioides</taxon>
    </lineage>
</organism>
<dbReference type="Pfam" id="PF00144">
    <property type="entry name" value="Beta-lactamase"/>
    <property type="match status" value="1"/>
</dbReference>
<dbReference type="InterPro" id="IPR001466">
    <property type="entry name" value="Beta-lactam-related"/>
</dbReference>
<sequence length="282" mass="28748">MDTHLSSVLAAELATWPGRAAIAVVAPGGVVGRAGVDEAYRWASVTKVLTALTVVHAARTGMLDLDEPAGPKGSTLRILLAHASGLSMDEDRVLAPPGTRRIYSNRGIELAAELLEARAGQPFATVLSATVLDPLGMGGCHLEGSPAHGMVGPVGDLARLASELLAPRVLDPGLVAAVTSPTLPALGGVLPGFGGQRPNDWGLGIELRGHKHPHWTAPEASPTTFGHFGQSGAFLWVDPVAGVACVAAGAEPFGPWAAEAWPRLASRVLDAVAPSGIAGVAP</sequence>
<protein>
    <submittedName>
        <fullName evidence="2">CubicO group peptidase, beta-lactamase class C family</fullName>
    </submittedName>
</protein>
<dbReference type="SUPFAM" id="SSF56601">
    <property type="entry name" value="beta-lactamase/transpeptidase-like"/>
    <property type="match status" value="1"/>
</dbReference>
<evidence type="ECO:0000313" key="2">
    <source>
        <dbReference type="EMBL" id="SFI36386.1"/>
    </source>
</evidence>
<evidence type="ECO:0000259" key="1">
    <source>
        <dbReference type="Pfam" id="PF00144"/>
    </source>
</evidence>
<name>A0A1I3HKX6_9ACTN</name>
<dbReference type="AlphaFoldDB" id="A0A1I3HKX6"/>
<proteinExistence type="predicted"/>
<dbReference type="EMBL" id="FOQG01000007">
    <property type="protein sequence ID" value="SFI36386.1"/>
    <property type="molecule type" value="Genomic_DNA"/>
</dbReference>
<dbReference type="InterPro" id="IPR050789">
    <property type="entry name" value="Diverse_Enzym_Activities"/>
</dbReference>
<dbReference type="Proteomes" id="UP000198649">
    <property type="component" value="Unassembled WGS sequence"/>
</dbReference>
<dbReference type="STRING" id="1005945.SAMN05216561_107228"/>
<dbReference type="InterPro" id="IPR012338">
    <property type="entry name" value="Beta-lactam/transpept-like"/>
</dbReference>
<dbReference type="PANTHER" id="PTHR43283">
    <property type="entry name" value="BETA-LACTAMASE-RELATED"/>
    <property type="match status" value="1"/>
</dbReference>
<dbReference type="Gene3D" id="3.40.710.10">
    <property type="entry name" value="DD-peptidase/beta-lactamase superfamily"/>
    <property type="match status" value="1"/>
</dbReference>
<keyword evidence="3" id="KW-1185">Reference proteome</keyword>